<evidence type="ECO:0000313" key="1">
    <source>
        <dbReference type="EMBL" id="WEK45618.1"/>
    </source>
</evidence>
<dbReference type="EMBL" id="CP119316">
    <property type="protein sequence ID" value="WEK45618.1"/>
    <property type="molecule type" value="Genomic_DNA"/>
</dbReference>
<dbReference type="Proteomes" id="UP001218362">
    <property type="component" value="Chromosome"/>
</dbReference>
<reference evidence="1" key="1">
    <citation type="submission" date="2023-03" db="EMBL/GenBank/DDBJ databases">
        <title>Andean soil-derived lignocellulolytic bacterial consortium as a source of novel taxa and putative plastic-active enzymes.</title>
        <authorList>
            <person name="Diaz-Garcia L."/>
            <person name="Chuvochina M."/>
            <person name="Feuerriegel G."/>
            <person name="Bunk B."/>
            <person name="Sproer C."/>
            <person name="Streit W.R."/>
            <person name="Rodriguez L.M."/>
            <person name="Overmann J."/>
            <person name="Jimenez D.J."/>
        </authorList>
    </citation>
    <scope>NUCLEOTIDE SEQUENCE</scope>
    <source>
        <strain evidence="1">MAG 26</strain>
    </source>
</reference>
<dbReference type="CDD" id="cd08054">
    <property type="entry name" value="gp6"/>
    <property type="match status" value="1"/>
</dbReference>
<sequence length="181" mass="18802">MRTILTPPAVPDAALGALKAWLAISTASEDAALTALLAAALDACEAFTGLMVLESTCEEVLPAQSGWQALATKPVQTIAGAEGIPAEGASFALAADAYAIDLDADGGGRFRLIGLGSAGRVAVRFTAGLAAEWDDVPAAIRHGTIRLAAQLYRRRDDEADSATPPASVAALWRPWRRLHLT</sequence>
<proteinExistence type="predicted"/>
<organism evidence="1 2">
    <name type="scientific">Candidatus Andeanibacterium colombiense</name>
    <dbReference type="NCBI Taxonomy" id="3121345"/>
    <lineage>
        <taxon>Bacteria</taxon>
        <taxon>Pseudomonadati</taxon>
        <taxon>Pseudomonadota</taxon>
        <taxon>Alphaproteobacteria</taxon>
        <taxon>Sphingomonadales</taxon>
        <taxon>Sphingomonadaceae</taxon>
        <taxon>Candidatus Andeanibacterium</taxon>
    </lineage>
</organism>
<dbReference type="NCBIfam" id="TIGR02215">
    <property type="entry name" value="phage_chp_gp8"/>
    <property type="match status" value="1"/>
</dbReference>
<gene>
    <name evidence="1" type="ORF">P0Y56_11315</name>
</gene>
<accession>A0AAJ5X4U9</accession>
<dbReference type="Gene3D" id="1.10.3230.30">
    <property type="entry name" value="Phage gp6-like head-tail connector protein"/>
    <property type="match status" value="1"/>
</dbReference>
<protein>
    <recommendedName>
        <fullName evidence="3">Phage gp6-like head-tail connector protein</fullName>
    </recommendedName>
</protein>
<name>A0AAJ5X4U9_9SPHN</name>
<evidence type="ECO:0008006" key="3">
    <source>
        <dbReference type="Google" id="ProtNLM"/>
    </source>
</evidence>
<dbReference type="InterPro" id="IPR011738">
    <property type="entry name" value="Phage_CHP"/>
</dbReference>
<evidence type="ECO:0000313" key="2">
    <source>
        <dbReference type="Proteomes" id="UP001218362"/>
    </source>
</evidence>
<dbReference type="KEGG" id="acob:P0Y56_11315"/>
<dbReference type="AlphaFoldDB" id="A0AAJ5X4U9"/>